<proteinExistence type="predicted"/>
<dbReference type="AlphaFoldDB" id="E1JUD5"/>
<accession>E1JUD5</accession>
<gene>
    <name evidence="2" type="ORF">DesfrDRAFT_1234</name>
</gene>
<evidence type="ECO:0000256" key="1">
    <source>
        <dbReference type="SAM" id="MobiDB-lite"/>
    </source>
</evidence>
<reference evidence="2 3" key="1">
    <citation type="submission" date="2010-08" db="EMBL/GenBank/DDBJ databases">
        <title>The draft genome of Desulfovibrio fructosovorans JJ.</title>
        <authorList>
            <consortium name="US DOE Joint Genome Institute (JGI-PGF)"/>
            <person name="Lucas S."/>
            <person name="Copeland A."/>
            <person name="Lapidus A."/>
            <person name="Cheng J.-F."/>
            <person name="Bruce D."/>
            <person name="Goodwin L."/>
            <person name="Pitluck S."/>
            <person name="Land M.L."/>
            <person name="Hauser L."/>
            <person name="Chang Y.-J."/>
            <person name="Jeffries C."/>
            <person name="Wall J.D."/>
            <person name="Stahl D.A."/>
            <person name="Arkin A.P."/>
            <person name="Dehal P."/>
            <person name="Stolyar S.M."/>
            <person name="Hazen T.C."/>
            <person name="Woyke T.J."/>
        </authorList>
    </citation>
    <scope>NUCLEOTIDE SEQUENCE [LARGE SCALE GENOMIC DNA]</scope>
    <source>
        <strain evidence="2 3">JJ</strain>
    </source>
</reference>
<dbReference type="OrthoDB" id="5432495at2"/>
<comment type="caution">
    <text evidence="2">The sequence shown here is derived from an EMBL/GenBank/DDBJ whole genome shotgun (WGS) entry which is preliminary data.</text>
</comment>
<feature type="region of interest" description="Disordered" evidence="1">
    <location>
        <begin position="62"/>
        <end position="88"/>
    </location>
</feature>
<dbReference type="RefSeq" id="WP_005992119.1">
    <property type="nucleotide sequence ID" value="NZ_AECZ01000006.1"/>
</dbReference>
<dbReference type="CDD" id="cd20335">
    <property type="entry name" value="BRcat_RBR"/>
    <property type="match status" value="1"/>
</dbReference>
<evidence type="ECO:0000313" key="2">
    <source>
        <dbReference type="EMBL" id="EFL52065.1"/>
    </source>
</evidence>
<dbReference type="Proteomes" id="UP000006250">
    <property type="component" value="Unassembled WGS sequence"/>
</dbReference>
<name>E1JUD5_SOLFR</name>
<organism evidence="2 3">
    <name type="scientific">Solidesulfovibrio fructosivorans JJ]</name>
    <dbReference type="NCBI Taxonomy" id="596151"/>
    <lineage>
        <taxon>Bacteria</taxon>
        <taxon>Pseudomonadati</taxon>
        <taxon>Thermodesulfobacteriota</taxon>
        <taxon>Desulfovibrionia</taxon>
        <taxon>Desulfovibrionales</taxon>
        <taxon>Desulfovibrionaceae</taxon>
        <taxon>Solidesulfovibrio</taxon>
    </lineage>
</organism>
<keyword evidence="3" id="KW-1185">Reference proteome</keyword>
<sequence>MSEGPVRHCPGCGQALRFPAGIGGMLMACPECGYRFASPFKLAAPAATTKAPMIGASTSIASNGSFPEAAGSPREEAQQSPPPMRQIKENSLAARVAALYAANNR</sequence>
<dbReference type="PROSITE" id="PS51257">
    <property type="entry name" value="PROKAR_LIPOPROTEIN"/>
    <property type="match status" value="1"/>
</dbReference>
<protein>
    <submittedName>
        <fullName evidence="2">Uncharacterized protein</fullName>
    </submittedName>
</protein>
<dbReference type="eggNOG" id="ENOG502ZJ4W">
    <property type="taxonomic scope" value="Bacteria"/>
</dbReference>
<dbReference type="STRING" id="596151.DesfrDRAFT_1234"/>
<dbReference type="EMBL" id="AECZ01000006">
    <property type="protein sequence ID" value="EFL52065.1"/>
    <property type="molecule type" value="Genomic_DNA"/>
</dbReference>
<evidence type="ECO:0000313" key="3">
    <source>
        <dbReference type="Proteomes" id="UP000006250"/>
    </source>
</evidence>